<feature type="compositionally biased region" description="Basic and acidic residues" evidence="1">
    <location>
        <begin position="89"/>
        <end position="106"/>
    </location>
</feature>
<evidence type="ECO:0000256" key="1">
    <source>
        <dbReference type="SAM" id="MobiDB-lite"/>
    </source>
</evidence>
<dbReference type="AlphaFoldDB" id="A0A6J5UWA7"/>
<dbReference type="EMBL" id="CAEKDK010000005">
    <property type="protein sequence ID" value="CAB4280231.1"/>
    <property type="molecule type" value="Genomic_DNA"/>
</dbReference>
<accession>A0A6J5UWA7</accession>
<feature type="region of interest" description="Disordered" evidence="1">
    <location>
        <begin position="89"/>
        <end position="108"/>
    </location>
</feature>
<feature type="region of interest" description="Disordered" evidence="1">
    <location>
        <begin position="216"/>
        <end position="253"/>
    </location>
</feature>
<evidence type="ECO:0000313" key="2">
    <source>
        <dbReference type="EMBL" id="CAB4280231.1"/>
    </source>
</evidence>
<proteinExistence type="predicted"/>
<dbReference type="Proteomes" id="UP000507222">
    <property type="component" value="Unassembled WGS sequence"/>
</dbReference>
<name>A0A6J5UWA7_PRUAR</name>
<gene>
    <name evidence="2" type="ORF">CURHAP_LOCUS33035</name>
</gene>
<reference evidence="2 3" key="1">
    <citation type="submission" date="2020-05" db="EMBL/GenBank/DDBJ databases">
        <authorList>
            <person name="Campoy J."/>
            <person name="Schneeberger K."/>
            <person name="Spophaly S."/>
        </authorList>
    </citation>
    <scope>NUCLEOTIDE SEQUENCE [LARGE SCALE GENOMIC DNA]</scope>
    <source>
        <strain evidence="2">PruArmRojPasFocal</strain>
    </source>
</reference>
<evidence type="ECO:0000313" key="3">
    <source>
        <dbReference type="Proteomes" id="UP000507222"/>
    </source>
</evidence>
<feature type="compositionally biased region" description="Gly residues" evidence="1">
    <location>
        <begin position="244"/>
        <end position="253"/>
    </location>
</feature>
<protein>
    <submittedName>
        <fullName evidence="2">Uncharacterized protein</fullName>
    </submittedName>
</protein>
<sequence length="253" mass="28100">MDLLRLGGGGLGLRTCLRRWVGVTRTEKEAEGITRTVKEVGGFAAVGGEAPPNRDFGVGIYGAVLREIGFINIHNKSNNHHPIELAKERRIREGTKEQERERERNQRAFGAARGDGVAWLRWVLWGRGGQKRKKGKMEVRGADEEWKKGKGTQTTLFHPLPFSPTSNLPSPHPPSHRNPVLFERVRFDIVLDWTGPVRAVQRPFVRLGRGQRAFRVGEDDGEGGGESGGVCEGREIEGEEEEGVGFGYGVAEW</sequence>
<organism evidence="2 3">
    <name type="scientific">Prunus armeniaca</name>
    <name type="common">Apricot</name>
    <name type="synonym">Armeniaca vulgaris</name>
    <dbReference type="NCBI Taxonomy" id="36596"/>
    <lineage>
        <taxon>Eukaryota</taxon>
        <taxon>Viridiplantae</taxon>
        <taxon>Streptophyta</taxon>
        <taxon>Embryophyta</taxon>
        <taxon>Tracheophyta</taxon>
        <taxon>Spermatophyta</taxon>
        <taxon>Magnoliopsida</taxon>
        <taxon>eudicotyledons</taxon>
        <taxon>Gunneridae</taxon>
        <taxon>Pentapetalae</taxon>
        <taxon>rosids</taxon>
        <taxon>fabids</taxon>
        <taxon>Rosales</taxon>
        <taxon>Rosaceae</taxon>
        <taxon>Amygdaloideae</taxon>
        <taxon>Amygdaleae</taxon>
        <taxon>Prunus</taxon>
    </lineage>
</organism>